<evidence type="ECO:0000313" key="3">
    <source>
        <dbReference type="EMBL" id="ARR74930.1"/>
    </source>
</evidence>
<proteinExistence type="predicted"/>
<reference evidence="3" key="1">
    <citation type="journal article" date="2017" name="ISME J.">
        <title>Genomic exploration of individual giant ocean viruses.</title>
        <authorList>
            <person name="Wilson W.H."/>
            <person name="Gilg I.C."/>
            <person name="Moniruzzaman M."/>
            <person name="Field E.K."/>
            <person name="Koren S."/>
            <person name="LeCleir G.R."/>
            <person name="Martinez Martinez J."/>
            <person name="Poulton N.J."/>
            <person name="Swan B.K."/>
            <person name="Stepanauskas R."/>
            <person name="Wilhelm S.W."/>
        </authorList>
    </citation>
    <scope>NUCLEOTIDE SEQUENCE</scope>
</reference>
<organism evidence="3">
    <name type="scientific">Mimivirus AB-566-O17</name>
    <dbReference type="NCBI Taxonomy" id="1988039"/>
    <lineage>
        <taxon>Viruses</taxon>
        <taxon>Varidnaviria</taxon>
        <taxon>Bamfordvirae</taxon>
        <taxon>Nucleocytoviricota</taxon>
        <taxon>Megaviricetes</taxon>
        <taxon>Imitervirales</taxon>
        <taxon>Mimiviridae</taxon>
        <taxon>Megamimivirinae</taxon>
        <taxon>Mimivirus</taxon>
    </lineage>
</organism>
<evidence type="ECO:0000256" key="2">
    <source>
        <dbReference type="SAM" id="Phobius"/>
    </source>
</evidence>
<dbReference type="NCBIfam" id="NF033632">
    <property type="entry name" value="SLATT_4"/>
    <property type="match status" value="1"/>
</dbReference>
<evidence type="ECO:0000256" key="1">
    <source>
        <dbReference type="SAM" id="MobiDB-lite"/>
    </source>
</evidence>
<feature type="transmembrane region" description="Helical" evidence="2">
    <location>
        <begin position="80"/>
        <end position="100"/>
    </location>
</feature>
<sequence length="273" mass="31339">MERNDPLSINVNTHENGKISSSENSVMTDSFSSENDRVGVKMNTFKLNNYWNNKNEKLVAELGEKSNAYQWLHNKSARRYFGLDKIIGVVITILAAIVSIESQLPQNESFRIITNILKFMIFVVSSINIFLNYQELSEKHKQSGVKFQNLYNRIEEEVSQYKQLRSNAVEFLRDCNKVYTSVISESPNISARELKEFKNTFKNSSISKPTILDSLTHIVPVKSKGIERGTPLQDMAENLCTVVKITDDITDEDIINIKSEQLKFQTERLMNQI</sequence>
<keyword evidence="2" id="KW-0472">Membrane</keyword>
<gene>
    <name evidence="3" type="ORF">SAGO17_0010</name>
</gene>
<dbReference type="EMBL" id="KY565516">
    <property type="protein sequence ID" value="ARR74930.1"/>
    <property type="molecule type" value="Genomic_DNA"/>
</dbReference>
<keyword evidence="2" id="KW-0812">Transmembrane</keyword>
<feature type="region of interest" description="Disordered" evidence="1">
    <location>
        <begin position="1"/>
        <end position="27"/>
    </location>
</feature>
<protein>
    <submittedName>
        <fullName evidence="3">Uncharacterized protein</fullName>
    </submittedName>
</protein>
<feature type="transmembrane region" description="Helical" evidence="2">
    <location>
        <begin position="112"/>
        <end position="131"/>
    </location>
</feature>
<feature type="compositionally biased region" description="Polar residues" evidence="1">
    <location>
        <begin position="7"/>
        <end position="27"/>
    </location>
</feature>
<keyword evidence="2" id="KW-1133">Transmembrane helix</keyword>
<name>A0A1X9VNN1_9VIRU</name>
<accession>A0A1X9VNN1</accession>